<dbReference type="Pfam" id="PF03816">
    <property type="entry name" value="LytR_cpsA_psr"/>
    <property type="match status" value="1"/>
</dbReference>
<proteinExistence type="inferred from homology"/>
<comment type="similarity">
    <text evidence="1">Belongs to the LytR/CpsA/Psr (LCP) family.</text>
</comment>
<evidence type="ECO:0000259" key="3">
    <source>
        <dbReference type="Pfam" id="PF03816"/>
    </source>
</evidence>
<feature type="compositionally biased region" description="Low complexity" evidence="2">
    <location>
        <begin position="391"/>
        <end position="408"/>
    </location>
</feature>
<dbReference type="AlphaFoldDB" id="A0A7M1SRN1"/>
<dbReference type="KEGG" id="halt:IM660_14160"/>
<sequence length="408" mass="43168">MSTTETRAARGPRHSRRAPGTHRALRVVLVAALFMVTFTGTGAALAYQSLQGGIEQHDIDDILGTDRPTVESTEPSNPDDALGGQAINILVMGTDSRVGEENADLGGGANSVEGMRSDTTLLMHISADRSRVDVVSIPRDLLVTIPSCPLPDGTSTYEQYDAMFNAAFALGGSTGDVGYAAACTIRTVETMTQIRIDDFVVVDMAGFKDMVDAIGGVDMCFEEDMYSEEAKLDITAGCHTLDGETALAVARARKGVGLGDGSDIGRIDRQQELLTNMVEQVLERNIMTDSGELFQFLRAATSSLTTSDQIGDLTTMAGLAYSLRGIKMDEVNFATMPFDWAGNRVRPNYLSEELWASIRADEPMALPPDPDATGEPEGETGTDPGTEDATADTTGDTAGDAATAGTAG</sequence>
<feature type="region of interest" description="Disordered" evidence="2">
    <location>
        <begin position="362"/>
        <end position="408"/>
    </location>
</feature>
<dbReference type="PANTHER" id="PTHR33392">
    <property type="entry name" value="POLYISOPRENYL-TEICHOIC ACID--PEPTIDOGLYCAN TEICHOIC ACID TRANSFERASE TAGU"/>
    <property type="match status" value="1"/>
</dbReference>
<evidence type="ECO:0000313" key="4">
    <source>
        <dbReference type="EMBL" id="QOR69797.1"/>
    </source>
</evidence>
<feature type="region of interest" description="Disordered" evidence="2">
    <location>
        <begin position="1"/>
        <end position="20"/>
    </location>
</feature>
<dbReference type="InterPro" id="IPR004474">
    <property type="entry name" value="LytR_CpsA_psr"/>
</dbReference>
<name>A0A7M1SRN1_9MICO</name>
<dbReference type="RefSeq" id="WP_193496440.1">
    <property type="nucleotide sequence ID" value="NZ_CP063169.1"/>
</dbReference>
<feature type="compositionally biased region" description="Acidic residues" evidence="2">
    <location>
        <begin position="372"/>
        <end position="390"/>
    </location>
</feature>
<evidence type="ECO:0000313" key="5">
    <source>
        <dbReference type="Proteomes" id="UP000593758"/>
    </source>
</evidence>
<dbReference type="InterPro" id="IPR050922">
    <property type="entry name" value="LytR/CpsA/Psr_CW_biosynth"/>
</dbReference>
<evidence type="ECO:0000256" key="2">
    <source>
        <dbReference type="SAM" id="MobiDB-lite"/>
    </source>
</evidence>
<organism evidence="4 5">
    <name type="scientific">Ruania alkalisoli</name>
    <dbReference type="NCBI Taxonomy" id="2779775"/>
    <lineage>
        <taxon>Bacteria</taxon>
        <taxon>Bacillati</taxon>
        <taxon>Actinomycetota</taxon>
        <taxon>Actinomycetes</taxon>
        <taxon>Micrococcales</taxon>
        <taxon>Ruaniaceae</taxon>
        <taxon>Ruania</taxon>
    </lineage>
</organism>
<dbReference type="PANTHER" id="PTHR33392:SF6">
    <property type="entry name" value="POLYISOPRENYL-TEICHOIC ACID--PEPTIDOGLYCAN TEICHOIC ACID TRANSFERASE TAGU"/>
    <property type="match status" value="1"/>
</dbReference>
<dbReference type="EMBL" id="CP063169">
    <property type="protein sequence ID" value="QOR69797.1"/>
    <property type="molecule type" value="Genomic_DNA"/>
</dbReference>
<accession>A0A7M1SRN1</accession>
<feature type="compositionally biased region" description="Basic residues" evidence="2">
    <location>
        <begin position="10"/>
        <end position="20"/>
    </location>
</feature>
<dbReference type="Gene3D" id="3.40.630.190">
    <property type="entry name" value="LCP protein"/>
    <property type="match status" value="1"/>
</dbReference>
<feature type="domain" description="Cell envelope-related transcriptional attenuator" evidence="3">
    <location>
        <begin position="116"/>
        <end position="281"/>
    </location>
</feature>
<evidence type="ECO:0000256" key="1">
    <source>
        <dbReference type="ARBA" id="ARBA00006068"/>
    </source>
</evidence>
<dbReference type="Proteomes" id="UP000593758">
    <property type="component" value="Chromosome"/>
</dbReference>
<protein>
    <submittedName>
        <fullName evidence="4">LCP family protein</fullName>
    </submittedName>
</protein>
<keyword evidence="5" id="KW-1185">Reference proteome</keyword>
<reference evidence="4 5" key="1">
    <citation type="submission" date="2020-10" db="EMBL/GenBank/DDBJ databases">
        <title>Haloactinobacterium sp. RN3S43, a bacterium isolated from saline soil.</title>
        <authorList>
            <person name="Sun J.-Q."/>
        </authorList>
    </citation>
    <scope>NUCLEOTIDE SEQUENCE [LARGE SCALE GENOMIC DNA]</scope>
    <source>
        <strain evidence="4 5">RN3S43</strain>
    </source>
</reference>
<gene>
    <name evidence="4" type="ORF">IM660_14160</name>
</gene>
<dbReference type="NCBIfam" id="TIGR00350">
    <property type="entry name" value="lytR_cpsA_psr"/>
    <property type="match status" value="1"/>
</dbReference>